<dbReference type="SUPFAM" id="SSF50249">
    <property type="entry name" value="Nucleic acid-binding proteins"/>
    <property type="match status" value="1"/>
</dbReference>
<keyword evidence="6" id="KW-1185">Reference proteome</keyword>
<dbReference type="Proteomes" id="UP000291591">
    <property type="component" value="Unassembled WGS sequence"/>
</dbReference>
<dbReference type="PANTHER" id="PTHR10302">
    <property type="entry name" value="SINGLE-STRANDED DNA-BINDING PROTEIN"/>
    <property type="match status" value="1"/>
</dbReference>
<dbReference type="HAMAP" id="MF_00984">
    <property type="entry name" value="SSB"/>
    <property type="match status" value="1"/>
</dbReference>
<dbReference type="GO" id="GO:0009295">
    <property type="term" value="C:nucleoid"/>
    <property type="evidence" value="ECO:0007669"/>
    <property type="project" value="TreeGrafter"/>
</dbReference>
<sequence length="162" mass="17024">MSLPSMSGTGNLVEDPTVRFTAAGKAVCEFRIAFNSRKFNKSSQEWEDGASCYLKATAWDQLAENISESLRKGATVNVVGRLKTDEWDDKNGGGKRSATVLELDSCGPDLGRATAAVNKVSRSTSGGGFGTPRPTGPVVGADDDPWGTPPAGKAGQDDEPPF</sequence>
<dbReference type="CDD" id="cd04496">
    <property type="entry name" value="SSB_OBF"/>
    <property type="match status" value="1"/>
</dbReference>
<gene>
    <name evidence="5" type="ORF">EV383_4473</name>
</gene>
<dbReference type="NCBIfam" id="TIGR00621">
    <property type="entry name" value="ssb"/>
    <property type="match status" value="1"/>
</dbReference>
<evidence type="ECO:0000313" key="5">
    <source>
        <dbReference type="EMBL" id="RZT87548.1"/>
    </source>
</evidence>
<comment type="caution">
    <text evidence="5">The sequence shown here is derived from an EMBL/GenBank/DDBJ whole genome shotgun (WGS) entry which is preliminary data.</text>
</comment>
<feature type="region of interest" description="Disordered" evidence="4">
    <location>
        <begin position="117"/>
        <end position="162"/>
    </location>
</feature>
<dbReference type="PROSITE" id="PS50935">
    <property type="entry name" value="SSB"/>
    <property type="match status" value="1"/>
</dbReference>
<proteinExistence type="inferred from homology"/>
<dbReference type="PANTHER" id="PTHR10302:SF27">
    <property type="entry name" value="SINGLE-STRANDED DNA-BINDING PROTEIN"/>
    <property type="match status" value="1"/>
</dbReference>
<dbReference type="Gene3D" id="2.40.50.140">
    <property type="entry name" value="Nucleic acid-binding proteins"/>
    <property type="match status" value="1"/>
</dbReference>
<comment type="subunit">
    <text evidence="2">Homotetramer.</text>
</comment>
<dbReference type="InterPro" id="IPR011344">
    <property type="entry name" value="ssDNA-bd"/>
</dbReference>
<feature type="compositionally biased region" description="Low complexity" evidence="4">
    <location>
        <begin position="131"/>
        <end position="140"/>
    </location>
</feature>
<reference evidence="5 6" key="1">
    <citation type="submission" date="2019-02" db="EMBL/GenBank/DDBJ databases">
        <title>Sequencing the genomes of 1000 actinobacteria strains.</title>
        <authorList>
            <person name="Klenk H.-P."/>
        </authorList>
    </citation>
    <scope>NUCLEOTIDE SEQUENCE [LARGE SCALE GENOMIC DNA]</scope>
    <source>
        <strain evidence="5 6">DSM 45779</strain>
    </source>
</reference>
<dbReference type="InterPro" id="IPR012340">
    <property type="entry name" value="NA-bd_OB-fold"/>
</dbReference>
<dbReference type="AlphaFoldDB" id="A0A4Q7V256"/>
<evidence type="ECO:0000256" key="4">
    <source>
        <dbReference type="SAM" id="MobiDB-lite"/>
    </source>
</evidence>
<evidence type="ECO:0000256" key="3">
    <source>
        <dbReference type="RuleBase" id="RU000524"/>
    </source>
</evidence>
<accession>A0A4Q7V256</accession>
<name>A0A4Q7V256_PSEST</name>
<dbReference type="InterPro" id="IPR000424">
    <property type="entry name" value="Primosome_PriB/ssb"/>
</dbReference>
<dbReference type="EMBL" id="SHKL01000001">
    <property type="protein sequence ID" value="RZT87548.1"/>
    <property type="molecule type" value="Genomic_DNA"/>
</dbReference>
<evidence type="ECO:0000256" key="1">
    <source>
        <dbReference type="ARBA" id="ARBA00023125"/>
    </source>
</evidence>
<dbReference type="OrthoDB" id="9809878at2"/>
<dbReference type="GO" id="GO:0003697">
    <property type="term" value="F:single-stranded DNA binding"/>
    <property type="evidence" value="ECO:0007669"/>
    <property type="project" value="UniProtKB-UniRule"/>
</dbReference>
<dbReference type="Pfam" id="PF00436">
    <property type="entry name" value="SSB"/>
    <property type="match status" value="1"/>
</dbReference>
<comment type="caution">
    <text evidence="2">Lacks conserved residue(s) required for the propagation of feature annotation.</text>
</comment>
<organism evidence="5 6">
    <name type="scientific">Pseudonocardia sediminis</name>
    <dbReference type="NCBI Taxonomy" id="1397368"/>
    <lineage>
        <taxon>Bacteria</taxon>
        <taxon>Bacillati</taxon>
        <taxon>Actinomycetota</taxon>
        <taxon>Actinomycetes</taxon>
        <taxon>Pseudonocardiales</taxon>
        <taxon>Pseudonocardiaceae</taxon>
        <taxon>Pseudonocardia</taxon>
    </lineage>
</organism>
<evidence type="ECO:0000256" key="2">
    <source>
        <dbReference type="HAMAP-Rule" id="MF_00984"/>
    </source>
</evidence>
<protein>
    <recommendedName>
        <fullName evidence="2 3">Single-stranded DNA-binding protein</fullName>
        <shortName evidence="2">SSB</shortName>
    </recommendedName>
</protein>
<dbReference type="GO" id="GO:0006260">
    <property type="term" value="P:DNA replication"/>
    <property type="evidence" value="ECO:0007669"/>
    <property type="project" value="InterPro"/>
</dbReference>
<keyword evidence="1 2" id="KW-0238">DNA-binding</keyword>
<dbReference type="RefSeq" id="WP_130291685.1">
    <property type="nucleotide sequence ID" value="NZ_SHKL01000001.1"/>
</dbReference>
<evidence type="ECO:0000313" key="6">
    <source>
        <dbReference type="Proteomes" id="UP000291591"/>
    </source>
</evidence>